<organism evidence="2 3">
    <name type="scientific">Zasmidium cellare ATCC 36951</name>
    <dbReference type="NCBI Taxonomy" id="1080233"/>
    <lineage>
        <taxon>Eukaryota</taxon>
        <taxon>Fungi</taxon>
        <taxon>Dikarya</taxon>
        <taxon>Ascomycota</taxon>
        <taxon>Pezizomycotina</taxon>
        <taxon>Dothideomycetes</taxon>
        <taxon>Dothideomycetidae</taxon>
        <taxon>Mycosphaerellales</taxon>
        <taxon>Mycosphaerellaceae</taxon>
        <taxon>Zasmidium</taxon>
    </lineage>
</organism>
<dbReference type="RefSeq" id="XP_033673711.1">
    <property type="nucleotide sequence ID" value="XM_033811217.1"/>
</dbReference>
<dbReference type="EMBL" id="ML993580">
    <property type="protein sequence ID" value="KAF2172822.1"/>
    <property type="molecule type" value="Genomic_DNA"/>
</dbReference>
<accession>A0A6A6D3R1</accession>
<dbReference type="Proteomes" id="UP000799537">
    <property type="component" value="Unassembled WGS sequence"/>
</dbReference>
<evidence type="ECO:0000256" key="1">
    <source>
        <dbReference type="SAM" id="SignalP"/>
    </source>
</evidence>
<keyword evidence="3" id="KW-1185">Reference proteome</keyword>
<keyword evidence="1" id="KW-0732">Signal</keyword>
<feature type="chain" id="PRO_5025631114" evidence="1">
    <location>
        <begin position="32"/>
        <end position="603"/>
    </location>
</feature>
<evidence type="ECO:0000313" key="2">
    <source>
        <dbReference type="EMBL" id="KAF2172822.1"/>
    </source>
</evidence>
<dbReference type="GeneID" id="54564489"/>
<protein>
    <submittedName>
        <fullName evidence="2">Uncharacterized protein</fullName>
    </submittedName>
</protein>
<dbReference type="AlphaFoldDB" id="A0A6A6D3R1"/>
<sequence length="603" mass="67889">MHQSPPRNDLLFLISLRLAFICLQLSHASVATLPREDGNSPSTAMCFHKLFAKPWIFYGCPSRYINIDTTLGGLYIVYTPHATAYILSRQIISPPRSTKRRSLTHPVEHQAKMRPSTLFTISLFFAIAIAANHRLTDIFNVDTRDPNVHLSSCSRRLNPSDPSTLIYDQNAPLGDRTYVLNRIWYWVEYIVDTAQVGLSRESYQNNEEVRKLLYVFFGVKPAVQNSENESPEPGLNTLHDQKLRKVRDFYEAVADVTTKPQHDQQSKPRLFCDHTFADLQQGYESYLDKNGKPTRKPNSNDFYTLREWEQLHGRDFWFNMVLADRCLGPAIPKNDPTEQIPFAIDPRTNKPNLCADPNYNAMTFALSDTNPPLLPGTEAWLLPAIVVLCPRSLSAYRPYGPDLTQQPEGTHLDSMDTSPITLLHELFHLAVLAATDNKPWHADIIDASLQTIDPSWPSYKAGFDFLRHASPAQPHTYGALQSLTLALYELAYPETLDLHDLESLTSAENYAWFGLTLLLLGHTHQDWSTGVARPGGSPWSPVKAAVPIMFPPGAKIAPITRLVSNSTDEDITAMWQNPTMGATGPITAFDEWTTFVTSVKARL</sequence>
<proteinExistence type="predicted"/>
<feature type="signal peptide" evidence="1">
    <location>
        <begin position="1"/>
        <end position="31"/>
    </location>
</feature>
<name>A0A6A6D3R1_ZASCE</name>
<gene>
    <name evidence="2" type="ORF">M409DRAFT_49348</name>
</gene>
<dbReference type="OrthoDB" id="3627347at2759"/>
<evidence type="ECO:0000313" key="3">
    <source>
        <dbReference type="Proteomes" id="UP000799537"/>
    </source>
</evidence>
<reference evidence="2" key="1">
    <citation type="journal article" date="2020" name="Stud. Mycol.">
        <title>101 Dothideomycetes genomes: a test case for predicting lifestyles and emergence of pathogens.</title>
        <authorList>
            <person name="Haridas S."/>
            <person name="Albert R."/>
            <person name="Binder M."/>
            <person name="Bloem J."/>
            <person name="Labutti K."/>
            <person name="Salamov A."/>
            <person name="Andreopoulos B."/>
            <person name="Baker S."/>
            <person name="Barry K."/>
            <person name="Bills G."/>
            <person name="Bluhm B."/>
            <person name="Cannon C."/>
            <person name="Castanera R."/>
            <person name="Culley D."/>
            <person name="Daum C."/>
            <person name="Ezra D."/>
            <person name="Gonzalez J."/>
            <person name="Henrissat B."/>
            <person name="Kuo A."/>
            <person name="Liang C."/>
            <person name="Lipzen A."/>
            <person name="Lutzoni F."/>
            <person name="Magnuson J."/>
            <person name="Mondo S."/>
            <person name="Nolan M."/>
            <person name="Ohm R."/>
            <person name="Pangilinan J."/>
            <person name="Park H.-J."/>
            <person name="Ramirez L."/>
            <person name="Alfaro M."/>
            <person name="Sun H."/>
            <person name="Tritt A."/>
            <person name="Yoshinaga Y."/>
            <person name="Zwiers L.-H."/>
            <person name="Turgeon B."/>
            <person name="Goodwin S."/>
            <person name="Spatafora J."/>
            <person name="Crous P."/>
            <person name="Grigoriev I."/>
        </authorList>
    </citation>
    <scope>NUCLEOTIDE SEQUENCE</scope>
    <source>
        <strain evidence="2">ATCC 36951</strain>
    </source>
</reference>